<dbReference type="Pfam" id="PF00320">
    <property type="entry name" value="GATA"/>
    <property type="match status" value="1"/>
</dbReference>
<evidence type="ECO:0000256" key="6">
    <source>
        <dbReference type="PROSITE-ProRule" id="PRU00094"/>
    </source>
</evidence>
<dbReference type="AlphaFoldDB" id="A0A139ARI5"/>
<gene>
    <name evidence="8" type="ORF">M427DRAFT_469452</name>
</gene>
<dbReference type="PROSITE" id="PS50114">
    <property type="entry name" value="GATA_ZN_FINGER_2"/>
    <property type="match status" value="1"/>
</dbReference>
<evidence type="ECO:0000256" key="4">
    <source>
        <dbReference type="ARBA" id="ARBA00023015"/>
    </source>
</evidence>
<evidence type="ECO:0000313" key="9">
    <source>
        <dbReference type="Proteomes" id="UP000070544"/>
    </source>
</evidence>
<dbReference type="GO" id="GO:0006355">
    <property type="term" value="P:regulation of DNA-templated transcription"/>
    <property type="evidence" value="ECO:0007669"/>
    <property type="project" value="InterPro"/>
</dbReference>
<proteinExistence type="predicted"/>
<dbReference type="STRING" id="1344416.A0A139ARI5"/>
<keyword evidence="2 6" id="KW-0863">Zinc-finger</keyword>
<dbReference type="Gene3D" id="3.30.50.10">
    <property type="entry name" value="Erythroid Transcription Factor GATA-1, subunit A"/>
    <property type="match status" value="1"/>
</dbReference>
<dbReference type="SUPFAM" id="SSF57716">
    <property type="entry name" value="Glucocorticoid receptor-like (DNA-binding domain)"/>
    <property type="match status" value="1"/>
</dbReference>
<keyword evidence="4" id="KW-0805">Transcription regulation</keyword>
<dbReference type="PANTHER" id="PTHR47172">
    <property type="entry name" value="OS01G0976800 PROTEIN"/>
    <property type="match status" value="1"/>
</dbReference>
<evidence type="ECO:0000256" key="2">
    <source>
        <dbReference type="ARBA" id="ARBA00022771"/>
    </source>
</evidence>
<evidence type="ECO:0000256" key="5">
    <source>
        <dbReference type="ARBA" id="ARBA00023163"/>
    </source>
</evidence>
<dbReference type="OrthoDB" id="2162994at2759"/>
<keyword evidence="1" id="KW-0479">Metal-binding</keyword>
<dbReference type="PROSITE" id="PS00344">
    <property type="entry name" value="GATA_ZN_FINGER_1"/>
    <property type="match status" value="1"/>
</dbReference>
<accession>A0A139ARI5</accession>
<dbReference type="InterPro" id="IPR013088">
    <property type="entry name" value="Znf_NHR/GATA"/>
</dbReference>
<dbReference type="InterPro" id="IPR000679">
    <property type="entry name" value="Znf_GATA"/>
</dbReference>
<keyword evidence="9" id="KW-1185">Reference proteome</keyword>
<dbReference type="PANTHER" id="PTHR47172:SF24">
    <property type="entry name" value="GATA ZINC FINGER DOMAIN-CONTAINING PROTEIN 14-RELATED"/>
    <property type="match status" value="1"/>
</dbReference>
<dbReference type="CDD" id="cd00202">
    <property type="entry name" value="ZnF_GATA"/>
    <property type="match status" value="1"/>
</dbReference>
<evidence type="ECO:0000259" key="7">
    <source>
        <dbReference type="PROSITE" id="PS50114"/>
    </source>
</evidence>
<reference evidence="8 9" key="1">
    <citation type="journal article" date="2015" name="Genome Biol. Evol.">
        <title>Phylogenomic analyses indicate that early fungi evolved digesting cell walls of algal ancestors of land plants.</title>
        <authorList>
            <person name="Chang Y."/>
            <person name="Wang S."/>
            <person name="Sekimoto S."/>
            <person name="Aerts A.L."/>
            <person name="Choi C."/>
            <person name="Clum A."/>
            <person name="LaButti K.M."/>
            <person name="Lindquist E.A."/>
            <person name="Yee Ngan C."/>
            <person name="Ohm R.A."/>
            <person name="Salamov A.A."/>
            <person name="Grigoriev I.V."/>
            <person name="Spatafora J.W."/>
            <person name="Berbee M.L."/>
        </authorList>
    </citation>
    <scope>NUCLEOTIDE SEQUENCE [LARGE SCALE GENOMIC DNA]</scope>
    <source>
        <strain evidence="8 9">JEL478</strain>
    </source>
</reference>
<sequence length="193" mass="21729">MTFITALNRNSNAFAVAINYNEELRSRLRVILLVLEQDCERSVKELAKWMLDELALRENQTGGQPDNRQFIIVQADWPGNTMPPAATSSPSFQQPAPMMMGVPSFGYNASPPQWYPTDYFTEQQPSSFGHPVHNAPSDSAPKKFCHECGTQSSPEWRSGPGGTKLCNACGLRFRRRNQVNGQKQRRESNGRRP</sequence>
<evidence type="ECO:0000256" key="1">
    <source>
        <dbReference type="ARBA" id="ARBA00022723"/>
    </source>
</evidence>
<dbReference type="EMBL" id="KQ965739">
    <property type="protein sequence ID" value="KXS19133.1"/>
    <property type="molecule type" value="Genomic_DNA"/>
</dbReference>
<keyword evidence="5" id="KW-0804">Transcription</keyword>
<dbReference type="GO" id="GO:0043565">
    <property type="term" value="F:sequence-specific DNA binding"/>
    <property type="evidence" value="ECO:0007669"/>
    <property type="project" value="InterPro"/>
</dbReference>
<dbReference type="Proteomes" id="UP000070544">
    <property type="component" value="Unassembled WGS sequence"/>
</dbReference>
<dbReference type="SMART" id="SM00401">
    <property type="entry name" value="ZnF_GATA"/>
    <property type="match status" value="1"/>
</dbReference>
<evidence type="ECO:0000313" key="8">
    <source>
        <dbReference type="EMBL" id="KXS19133.1"/>
    </source>
</evidence>
<protein>
    <recommendedName>
        <fullName evidence="7">GATA-type domain-containing protein</fullName>
    </recommendedName>
</protein>
<feature type="domain" description="GATA-type" evidence="7">
    <location>
        <begin position="139"/>
        <end position="192"/>
    </location>
</feature>
<organism evidence="8 9">
    <name type="scientific">Gonapodya prolifera (strain JEL478)</name>
    <name type="common">Monoblepharis prolifera</name>
    <dbReference type="NCBI Taxonomy" id="1344416"/>
    <lineage>
        <taxon>Eukaryota</taxon>
        <taxon>Fungi</taxon>
        <taxon>Fungi incertae sedis</taxon>
        <taxon>Chytridiomycota</taxon>
        <taxon>Chytridiomycota incertae sedis</taxon>
        <taxon>Monoblepharidomycetes</taxon>
        <taxon>Monoblepharidales</taxon>
        <taxon>Gonapodyaceae</taxon>
        <taxon>Gonapodya</taxon>
    </lineage>
</organism>
<name>A0A139ARI5_GONPJ</name>
<dbReference type="GO" id="GO:0008270">
    <property type="term" value="F:zinc ion binding"/>
    <property type="evidence" value="ECO:0007669"/>
    <property type="project" value="UniProtKB-KW"/>
</dbReference>
<keyword evidence="3" id="KW-0862">Zinc</keyword>
<evidence type="ECO:0000256" key="3">
    <source>
        <dbReference type="ARBA" id="ARBA00022833"/>
    </source>
</evidence>